<dbReference type="InterPro" id="IPR036236">
    <property type="entry name" value="Znf_C2H2_sf"/>
</dbReference>
<dbReference type="AlphaFoldDB" id="A0ABD3BSN0"/>
<dbReference type="GO" id="GO:0005634">
    <property type="term" value="C:nucleus"/>
    <property type="evidence" value="ECO:0007669"/>
    <property type="project" value="UniProtKB-SubCell"/>
</dbReference>
<dbReference type="SUPFAM" id="SSF57667">
    <property type="entry name" value="beta-beta-alpha zinc fingers"/>
    <property type="match status" value="1"/>
</dbReference>
<evidence type="ECO:0000259" key="7">
    <source>
        <dbReference type="PROSITE" id="PS50157"/>
    </source>
</evidence>
<feature type="domain" description="C2H2-type" evidence="7">
    <location>
        <begin position="22"/>
        <end position="49"/>
    </location>
</feature>
<evidence type="ECO:0000256" key="2">
    <source>
        <dbReference type="ARBA" id="ARBA00022723"/>
    </source>
</evidence>
<comment type="subcellular location">
    <subcellularLocation>
        <location evidence="1">Nucleus</location>
    </subcellularLocation>
</comment>
<evidence type="ECO:0000256" key="3">
    <source>
        <dbReference type="ARBA" id="ARBA00022771"/>
    </source>
</evidence>
<keyword evidence="2" id="KW-0479">Metal-binding</keyword>
<dbReference type="PROSITE" id="PS00028">
    <property type="entry name" value="ZINC_FINGER_C2H2_1"/>
    <property type="match status" value="1"/>
</dbReference>
<comment type="caution">
    <text evidence="8">The sequence shown here is derived from an EMBL/GenBank/DDBJ whole genome shotgun (WGS) entry which is preliminary data.</text>
</comment>
<sequence length="183" mass="20566">MEGENVISLRSPNHAEDETKSFPCLYCSRKFHSSQALGGHQNAHKKERIAARRSKRTCEYAAANGFRPLLFPPPPMMFPPSYPIGVLSPYIAARGGSLCRFQRHHQRAESHPNAAARLESVALYNRSKYLSVDQQSFVNWQRSIRGKGFGEENKKADLSVTDKGDGRGEIKSKDQKLDLSLHL</sequence>
<gene>
    <name evidence="8" type="ORF">CASFOL_035447</name>
</gene>
<evidence type="ECO:0000256" key="5">
    <source>
        <dbReference type="ARBA" id="ARBA00023242"/>
    </source>
</evidence>
<reference evidence="9" key="1">
    <citation type="journal article" date="2024" name="IScience">
        <title>Strigolactones Initiate the Formation of Haustorium-like Structures in Castilleja.</title>
        <authorList>
            <person name="Buerger M."/>
            <person name="Peterson D."/>
            <person name="Chory J."/>
        </authorList>
    </citation>
    <scope>NUCLEOTIDE SEQUENCE [LARGE SCALE GENOMIC DNA]</scope>
</reference>
<dbReference type="PANTHER" id="PTHR47287:SF15">
    <property type="entry name" value="ZINC FINGER PROTEIN 3-LIKE"/>
    <property type="match status" value="1"/>
</dbReference>
<dbReference type="Proteomes" id="UP001632038">
    <property type="component" value="Unassembled WGS sequence"/>
</dbReference>
<evidence type="ECO:0000313" key="8">
    <source>
        <dbReference type="EMBL" id="KAL3620535.1"/>
    </source>
</evidence>
<dbReference type="InterPro" id="IPR044246">
    <property type="entry name" value="ZFP3-like"/>
</dbReference>
<dbReference type="EMBL" id="JAVIJP010000066">
    <property type="protein sequence ID" value="KAL3620535.1"/>
    <property type="molecule type" value="Genomic_DNA"/>
</dbReference>
<evidence type="ECO:0000313" key="9">
    <source>
        <dbReference type="Proteomes" id="UP001632038"/>
    </source>
</evidence>
<accession>A0ABD3BSN0</accession>
<keyword evidence="3 6" id="KW-0863">Zinc-finger</keyword>
<evidence type="ECO:0000256" key="4">
    <source>
        <dbReference type="ARBA" id="ARBA00022833"/>
    </source>
</evidence>
<keyword evidence="9" id="KW-1185">Reference proteome</keyword>
<organism evidence="8 9">
    <name type="scientific">Castilleja foliolosa</name>
    <dbReference type="NCBI Taxonomy" id="1961234"/>
    <lineage>
        <taxon>Eukaryota</taxon>
        <taxon>Viridiplantae</taxon>
        <taxon>Streptophyta</taxon>
        <taxon>Embryophyta</taxon>
        <taxon>Tracheophyta</taxon>
        <taxon>Spermatophyta</taxon>
        <taxon>Magnoliopsida</taxon>
        <taxon>eudicotyledons</taxon>
        <taxon>Gunneridae</taxon>
        <taxon>Pentapetalae</taxon>
        <taxon>asterids</taxon>
        <taxon>lamiids</taxon>
        <taxon>Lamiales</taxon>
        <taxon>Orobanchaceae</taxon>
        <taxon>Pedicularideae</taxon>
        <taxon>Castillejinae</taxon>
        <taxon>Castilleja</taxon>
    </lineage>
</organism>
<name>A0ABD3BSN0_9LAMI</name>
<dbReference type="PANTHER" id="PTHR47287">
    <property type="entry name" value="C2H2 AND C2HC ZINC FINGERS SUPERFAMILY PROTEIN"/>
    <property type="match status" value="1"/>
</dbReference>
<dbReference type="GO" id="GO:0008270">
    <property type="term" value="F:zinc ion binding"/>
    <property type="evidence" value="ECO:0007669"/>
    <property type="project" value="UniProtKB-KW"/>
</dbReference>
<dbReference type="Gene3D" id="3.30.160.60">
    <property type="entry name" value="Classic Zinc Finger"/>
    <property type="match status" value="1"/>
</dbReference>
<evidence type="ECO:0000256" key="1">
    <source>
        <dbReference type="ARBA" id="ARBA00004123"/>
    </source>
</evidence>
<dbReference type="PROSITE" id="PS50157">
    <property type="entry name" value="ZINC_FINGER_C2H2_2"/>
    <property type="match status" value="1"/>
</dbReference>
<protein>
    <recommendedName>
        <fullName evidence="7">C2H2-type domain-containing protein</fullName>
    </recommendedName>
</protein>
<evidence type="ECO:0000256" key="6">
    <source>
        <dbReference type="PROSITE-ProRule" id="PRU00042"/>
    </source>
</evidence>
<proteinExistence type="predicted"/>
<keyword evidence="5" id="KW-0539">Nucleus</keyword>
<dbReference type="InterPro" id="IPR013087">
    <property type="entry name" value="Znf_C2H2_type"/>
</dbReference>
<keyword evidence="4" id="KW-0862">Zinc</keyword>